<evidence type="ECO:0000313" key="1">
    <source>
        <dbReference type="EMBL" id="SER18301.1"/>
    </source>
</evidence>
<evidence type="ECO:0000313" key="2">
    <source>
        <dbReference type="Proteomes" id="UP000182818"/>
    </source>
</evidence>
<dbReference type="RefSeq" id="WP_057805564.1">
    <property type="nucleotide sequence ID" value="NZ_BJYP01000011.1"/>
</dbReference>
<dbReference type="EMBL" id="FOGK01000002">
    <property type="protein sequence ID" value="SER18301.1"/>
    <property type="molecule type" value="Genomic_DNA"/>
</dbReference>
<name>A0A1H9M419_9LACO</name>
<gene>
    <name evidence="1" type="ORF">SAMN04487973_102167</name>
</gene>
<dbReference type="SUPFAM" id="SSF47413">
    <property type="entry name" value="lambda repressor-like DNA-binding domains"/>
    <property type="match status" value="1"/>
</dbReference>
<evidence type="ECO:0008006" key="3">
    <source>
        <dbReference type="Google" id="ProtNLM"/>
    </source>
</evidence>
<dbReference type="Gene3D" id="1.10.260.40">
    <property type="entry name" value="lambda repressor-like DNA-binding domains"/>
    <property type="match status" value="1"/>
</dbReference>
<dbReference type="GeneID" id="76043187"/>
<accession>A0A1H9M419</accession>
<sequence>MKNNLRLILAERHMPVCRLAKEINVKPRRLYRITRWQSKRIEPNLLLKIMGCLETTANEFFGIEG</sequence>
<proteinExistence type="predicted"/>
<dbReference type="Proteomes" id="UP000182818">
    <property type="component" value="Unassembled WGS sequence"/>
</dbReference>
<keyword evidence="2" id="KW-1185">Reference proteome</keyword>
<reference evidence="1 2" key="1">
    <citation type="submission" date="2016-10" db="EMBL/GenBank/DDBJ databases">
        <authorList>
            <person name="Varghese N."/>
            <person name="Submissions S."/>
        </authorList>
    </citation>
    <scope>NUCLEOTIDE SEQUENCE [LARGE SCALE GENOMIC DNA]</scope>
    <source>
        <strain evidence="1 2">CGMCC 1.3889</strain>
    </source>
</reference>
<protein>
    <recommendedName>
        <fullName evidence="3">HTH cro/C1-type domain-containing protein</fullName>
    </recommendedName>
</protein>
<organism evidence="1 2">
    <name type="scientific">Pediococcus ethanolidurans</name>
    <dbReference type="NCBI Taxonomy" id="319653"/>
    <lineage>
        <taxon>Bacteria</taxon>
        <taxon>Bacillati</taxon>
        <taxon>Bacillota</taxon>
        <taxon>Bacilli</taxon>
        <taxon>Lactobacillales</taxon>
        <taxon>Lactobacillaceae</taxon>
        <taxon>Pediococcus</taxon>
    </lineage>
</organism>
<comment type="caution">
    <text evidence="1">The sequence shown here is derived from an EMBL/GenBank/DDBJ whole genome shotgun (WGS) entry which is preliminary data.</text>
</comment>
<dbReference type="InterPro" id="IPR010982">
    <property type="entry name" value="Lambda_DNA-bd_dom_sf"/>
</dbReference>